<dbReference type="RefSeq" id="WP_319075258.1">
    <property type="nucleotide sequence ID" value="NZ_JAWWMZ010000009.1"/>
</dbReference>
<evidence type="ECO:0000313" key="1">
    <source>
        <dbReference type="EMBL" id="MDX4955867.1"/>
    </source>
</evidence>
<dbReference type="Proteomes" id="UP001287445">
    <property type="component" value="Unassembled WGS sequence"/>
</dbReference>
<gene>
    <name evidence="1" type="ORF">SGN30_20820</name>
</gene>
<reference evidence="1" key="1">
    <citation type="submission" date="2023-11" db="EMBL/GenBank/DDBJ databases">
        <title>Identification and selenium tolerance of Delftia acidovorans R3-25.</title>
        <authorList>
            <person name="Zhang S."/>
            <person name="Liu Y."/>
            <person name="Guo Y."/>
        </authorList>
    </citation>
    <scope>NUCLEOTIDE SEQUENCE</scope>
    <source>
        <strain evidence="1">R3-25</strain>
    </source>
</reference>
<proteinExistence type="predicted"/>
<accession>A0AAJ2R667</accession>
<dbReference type="EMBL" id="JAWWMZ010000009">
    <property type="protein sequence ID" value="MDX4955867.1"/>
    <property type="molecule type" value="Genomic_DNA"/>
</dbReference>
<name>A0AAJ2R667_DELAC</name>
<sequence length="152" mass="15577">MTTKASTGLRNHMLATGSLKATLDGGFLELYGCPEVSIPATADAALDPAVHKLLARIYSDGTSAGLTLSATAADGFIEKLSTQTWTGTVIESGTVRFFRFVGASDAGGLSITLPRLQGTVARAGADLNITSVDLAVGAPQAVNFFSIALPAF</sequence>
<evidence type="ECO:0000313" key="2">
    <source>
        <dbReference type="Proteomes" id="UP001287445"/>
    </source>
</evidence>
<protein>
    <submittedName>
        <fullName evidence="1">Uncharacterized protein</fullName>
    </submittedName>
</protein>
<organism evidence="1 2">
    <name type="scientific">Delftia acidovorans</name>
    <name type="common">Pseudomonas acidovorans</name>
    <name type="synonym">Comamonas acidovorans</name>
    <dbReference type="NCBI Taxonomy" id="80866"/>
    <lineage>
        <taxon>Bacteria</taxon>
        <taxon>Pseudomonadati</taxon>
        <taxon>Pseudomonadota</taxon>
        <taxon>Betaproteobacteria</taxon>
        <taxon>Burkholderiales</taxon>
        <taxon>Comamonadaceae</taxon>
        <taxon>Delftia</taxon>
    </lineage>
</organism>
<dbReference type="AlphaFoldDB" id="A0AAJ2R667"/>
<comment type="caution">
    <text evidence="1">The sequence shown here is derived from an EMBL/GenBank/DDBJ whole genome shotgun (WGS) entry which is preliminary data.</text>
</comment>